<dbReference type="EnsemblPlants" id="OMERI01G29050.1">
    <property type="protein sequence ID" value="OMERI01G29050.1"/>
    <property type="gene ID" value="OMERI01G29050"/>
</dbReference>
<feature type="compositionally biased region" description="Basic and acidic residues" evidence="6">
    <location>
        <begin position="486"/>
        <end position="506"/>
    </location>
</feature>
<dbReference type="NCBIfam" id="TIGR02097">
    <property type="entry name" value="yccV"/>
    <property type="match status" value="1"/>
</dbReference>
<feature type="region of interest" description="Disordered" evidence="6">
    <location>
        <begin position="953"/>
        <end position="972"/>
    </location>
</feature>
<dbReference type="HOGENOM" id="CLU_305328_0_0_1"/>
<organism evidence="8">
    <name type="scientific">Oryza meridionalis</name>
    <dbReference type="NCBI Taxonomy" id="40149"/>
    <lineage>
        <taxon>Eukaryota</taxon>
        <taxon>Viridiplantae</taxon>
        <taxon>Streptophyta</taxon>
        <taxon>Embryophyta</taxon>
        <taxon>Tracheophyta</taxon>
        <taxon>Spermatophyta</taxon>
        <taxon>Magnoliopsida</taxon>
        <taxon>Liliopsida</taxon>
        <taxon>Poales</taxon>
        <taxon>Poaceae</taxon>
        <taxon>BOP clade</taxon>
        <taxon>Oryzoideae</taxon>
        <taxon>Oryzeae</taxon>
        <taxon>Oryzinae</taxon>
        <taxon>Oryza</taxon>
    </lineage>
</organism>
<keyword evidence="9" id="KW-1185">Reference proteome</keyword>
<feature type="compositionally biased region" description="Low complexity" evidence="6">
    <location>
        <begin position="507"/>
        <end position="529"/>
    </location>
</feature>
<evidence type="ECO:0000313" key="9">
    <source>
        <dbReference type="Proteomes" id="UP000008021"/>
    </source>
</evidence>
<evidence type="ECO:0000256" key="2">
    <source>
        <dbReference type="ARBA" id="ARBA00012908"/>
    </source>
</evidence>
<dbReference type="InterPro" id="IPR011722">
    <property type="entry name" value="Hemimethylated_DNA-bd_dom"/>
</dbReference>
<evidence type="ECO:0000313" key="8">
    <source>
        <dbReference type="EnsemblPlants" id="OMERI01G29050.1"/>
    </source>
</evidence>
<dbReference type="InterPro" id="IPR001048">
    <property type="entry name" value="Asp/Glu/Uridylate_kinase"/>
</dbReference>
<sequence>MAEEAAQEQQTDPTASRPVRCIVKLGGAAITNKGELESIDAVSLRSACAQLRQAMSHGGAAGKVVGMDWSRRPGDPTGPVVDVEGLSEMGGLGLDSNFVVVHGAGSFGHFQASRSGVHKGGLHSTLVKAGFVATRISVTSLNQEIVRALAREGIPSVGMSPFACGWSTKQRNRCPLIFYFPVLHLQLESVDASQIMQSLHVGFVPVLHGDAVLDELLDCTILSGDVIIRHLAQLLSPKYVVFLTDVHGVYDRPPSDPNAVLLREIAVDENGSWSIVKPALKGNKKGVEISVAAHDTTGGMETKILEAAAIARLGVDVYITKVCEWIRIQAGKHSSAQVKHRAAPATVPAAACAAPAGGAATATAAAATRAGGRRELARGAAAAAARAGGGKGVRAGAAAAARAGGGEGVRAAAAAAATPCGRRRRLLLLLPWPLASTPMHRRPPPPPPPPAPTIAAATAPVAGDDPILLDVDVGADGALLPVPCSREGKEKARSEGKEKARSENPKRSLVLGRRSLCSGSSSPSLWGASWHGGGVGQSTGKTQVAKARLFLVRSHRSDSTWRPTGGMAEVAWVSVLGRGGRAEGAGGGVVFLAVNQANPVLGAPPLLCGDLLDRLVAVCGDWTTSVVGIELVKSQTNTMQGNFACGSISSPHGSCFRPACLAVDDLRLFYKINSITCGAYSWRWCVKKLHMRTNRRQMGTTVRTNAKWLFGGDGRSSSNARLERSESANEDILIFYFQLDLQTRIQYALNIEQFDVAKQLREKLTEIETEIIRQREAKRGSSKTEAQDKAINLLRVRADLQKAVDSENYALAAALRDEIAKLETESLAVSAKALAYQNVEYAFRLGQKVRHKVHGYRAVICGMDPVCCESKSWMETANVENLSKGPNQPFYQVLVDVYADPELLVAYVAEENLAEAEISEKGRFHHPYIEFLFFGEDTAGDFIPIKQLREKYDQPRYEASGDEDDDDGRTDS</sequence>
<proteinExistence type="inferred from homology"/>
<dbReference type="Gene3D" id="3.40.1160.10">
    <property type="entry name" value="Acetylglutamate kinase-like"/>
    <property type="match status" value="1"/>
</dbReference>
<evidence type="ECO:0000259" key="7">
    <source>
        <dbReference type="SMART" id="SM00992"/>
    </source>
</evidence>
<evidence type="ECO:0000256" key="4">
    <source>
        <dbReference type="ARBA" id="ARBA00023229"/>
    </source>
</evidence>
<feature type="region of interest" description="Disordered" evidence="6">
    <location>
        <begin position="482"/>
        <end position="539"/>
    </location>
</feature>
<dbReference type="EC" id="2.7.4.26" evidence="2"/>
<dbReference type="CDD" id="cd04241">
    <property type="entry name" value="AAK_FomA-like"/>
    <property type="match status" value="1"/>
</dbReference>
<dbReference type="GO" id="GO:0003677">
    <property type="term" value="F:DNA binding"/>
    <property type="evidence" value="ECO:0007669"/>
    <property type="project" value="InterPro"/>
</dbReference>
<dbReference type="InterPro" id="IPR036623">
    <property type="entry name" value="Hemimethylated_DNA-bd_sf"/>
</dbReference>
<dbReference type="FunFam" id="2.30.30.390:FF:000002">
    <property type="entry name" value="Clp protease adapter protein ClpF, chloroplastic"/>
    <property type="match status" value="1"/>
</dbReference>
<dbReference type="InterPro" id="IPR053189">
    <property type="entry name" value="Clp_protease_adapter_ClpF"/>
</dbReference>
<dbReference type="eggNOG" id="ENOG502QPQU">
    <property type="taxonomic scope" value="Eukaryota"/>
</dbReference>
<dbReference type="GO" id="GO:0016301">
    <property type="term" value="F:kinase activity"/>
    <property type="evidence" value="ECO:0007669"/>
    <property type="project" value="InterPro"/>
</dbReference>
<reference evidence="8" key="2">
    <citation type="submission" date="2018-05" db="EMBL/GenBank/DDBJ databases">
        <title>OmerRS3 (Oryza meridionalis Reference Sequence Version 3).</title>
        <authorList>
            <person name="Zhang J."/>
            <person name="Kudrna D."/>
            <person name="Lee S."/>
            <person name="Talag J."/>
            <person name="Welchert J."/>
            <person name="Wing R.A."/>
        </authorList>
    </citation>
    <scope>NUCLEOTIDE SEQUENCE [LARGE SCALE GENOMIC DNA]</scope>
    <source>
        <strain evidence="8">cv. OR44</strain>
    </source>
</reference>
<dbReference type="GO" id="GO:0008299">
    <property type="term" value="P:isoprenoid biosynthetic process"/>
    <property type="evidence" value="ECO:0007669"/>
    <property type="project" value="UniProtKB-KW"/>
</dbReference>
<dbReference type="Pfam" id="PF00696">
    <property type="entry name" value="AA_kinase"/>
    <property type="match status" value="1"/>
</dbReference>
<dbReference type="InterPro" id="IPR001943">
    <property type="entry name" value="UVR_dom"/>
</dbReference>
<dbReference type="SMART" id="SM00992">
    <property type="entry name" value="YccV-like"/>
    <property type="match status" value="1"/>
</dbReference>
<dbReference type="AlphaFoldDB" id="A0A0E0C842"/>
<dbReference type="Pfam" id="PF08755">
    <property type="entry name" value="YccV-like"/>
    <property type="match status" value="1"/>
</dbReference>
<keyword evidence="4" id="KW-0414">Isoprene biosynthesis</keyword>
<dbReference type="InterPro" id="IPR036393">
    <property type="entry name" value="AceGlu_kinase-like_sf"/>
</dbReference>
<evidence type="ECO:0000256" key="3">
    <source>
        <dbReference type="ARBA" id="ARBA00017267"/>
    </source>
</evidence>
<dbReference type="Pfam" id="PF02151">
    <property type="entry name" value="UVR"/>
    <property type="match status" value="1"/>
</dbReference>
<dbReference type="Proteomes" id="UP000008021">
    <property type="component" value="Chromosome 1"/>
</dbReference>
<feature type="domain" description="Hemimethylated DNA-binding" evidence="7">
    <location>
        <begin position="840"/>
        <end position="944"/>
    </location>
</feature>
<dbReference type="STRING" id="40149.A0A0E0C842"/>
<evidence type="ECO:0000256" key="5">
    <source>
        <dbReference type="ARBA" id="ARBA00049063"/>
    </source>
</evidence>
<reference evidence="8" key="1">
    <citation type="submission" date="2015-04" db="UniProtKB">
        <authorList>
            <consortium name="EnsemblPlants"/>
        </authorList>
    </citation>
    <scope>IDENTIFICATION</scope>
</reference>
<dbReference type="Gene3D" id="2.30.30.390">
    <property type="entry name" value="Hemimethylated DNA-binding domain"/>
    <property type="match status" value="1"/>
</dbReference>
<evidence type="ECO:0000256" key="6">
    <source>
        <dbReference type="SAM" id="MobiDB-lite"/>
    </source>
</evidence>
<feature type="compositionally biased region" description="Acidic residues" evidence="6">
    <location>
        <begin position="960"/>
        <end position="972"/>
    </location>
</feature>
<dbReference type="NCBIfam" id="NF040647">
    <property type="entry name" value="IPPK_Arch"/>
    <property type="match status" value="1"/>
</dbReference>
<evidence type="ECO:0000256" key="1">
    <source>
        <dbReference type="ARBA" id="ARBA00010540"/>
    </source>
</evidence>
<name>A0A0E0C842_9ORYZ</name>
<dbReference type="PANTHER" id="PTHR48439:SF1">
    <property type="entry name" value="HEMIMETHYLATED DNA-BINDING DOMAIN-CONTAINING PROTEIN"/>
    <property type="match status" value="1"/>
</dbReference>
<dbReference type="InterPro" id="IPR024192">
    <property type="entry name" value="Fosfomycin_R_FomA-type"/>
</dbReference>
<dbReference type="SUPFAM" id="SSF141255">
    <property type="entry name" value="YccV-like"/>
    <property type="match status" value="1"/>
</dbReference>
<dbReference type="PANTHER" id="PTHR48439">
    <property type="entry name" value="HEMIMETHYLATED DNA-BINDING DOMAIN-CONTAINING PROTEIN"/>
    <property type="match status" value="1"/>
</dbReference>
<dbReference type="GO" id="GO:0102043">
    <property type="term" value="F:isopentenyl phosphate kinase activity"/>
    <property type="evidence" value="ECO:0007669"/>
    <property type="project" value="UniProtKB-EC"/>
</dbReference>
<dbReference type="SUPFAM" id="SSF53633">
    <property type="entry name" value="Carbamate kinase-like"/>
    <property type="match status" value="1"/>
</dbReference>
<dbReference type="Gramene" id="OMERI01G29050.1">
    <property type="protein sequence ID" value="OMERI01G29050.1"/>
    <property type="gene ID" value="OMERI01G29050"/>
</dbReference>
<comment type="catalytic activity">
    <reaction evidence="5">
        <text>isopentenyl phosphate + ATP = isopentenyl diphosphate + ADP</text>
        <dbReference type="Rhea" id="RHEA:33963"/>
        <dbReference type="ChEBI" id="CHEBI:30616"/>
        <dbReference type="ChEBI" id="CHEBI:65078"/>
        <dbReference type="ChEBI" id="CHEBI:128769"/>
        <dbReference type="ChEBI" id="CHEBI:456216"/>
        <dbReference type="EC" id="2.7.4.26"/>
    </reaction>
</comment>
<comment type="similarity">
    <text evidence="1">Belongs to the isopentenyl phosphate kinase family.</text>
</comment>
<accession>A0A0E0C842</accession>
<protein>
    <recommendedName>
        <fullName evidence="3">Isopentenyl phosphate kinase</fullName>
        <ecNumber evidence="2">2.7.4.26</ecNumber>
    </recommendedName>
</protein>